<evidence type="ECO:0000256" key="1">
    <source>
        <dbReference type="SAM" id="MobiDB-lite"/>
    </source>
</evidence>
<dbReference type="Gene3D" id="2.40.10.10">
    <property type="entry name" value="Trypsin-like serine proteases"/>
    <property type="match status" value="1"/>
</dbReference>
<feature type="chain" id="PRO_5007389961" evidence="2">
    <location>
        <begin position="22"/>
        <end position="418"/>
    </location>
</feature>
<organism evidence="4">
    <name type="scientific">Lygus hesperus</name>
    <name type="common">Western plant bug</name>
    <dbReference type="NCBI Taxonomy" id="30085"/>
    <lineage>
        <taxon>Eukaryota</taxon>
        <taxon>Metazoa</taxon>
        <taxon>Ecdysozoa</taxon>
        <taxon>Arthropoda</taxon>
        <taxon>Hexapoda</taxon>
        <taxon>Insecta</taxon>
        <taxon>Pterygota</taxon>
        <taxon>Neoptera</taxon>
        <taxon>Paraneoptera</taxon>
        <taxon>Hemiptera</taxon>
        <taxon>Heteroptera</taxon>
        <taxon>Panheteroptera</taxon>
        <taxon>Cimicomorpha</taxon>
        <taxon>Miridae</taxon>
        <taxon>Mirini</taxon>
        <taxon>Lygus</taxon>
    </lineage>
</organism>
<dbReference type="GO" id="GO:0016874">
    <property type="term" value="F:ligase activity"/>
    <property type="evidence" value="ECO:0007669"/>
    <property type="project" value="UniProtKB-KW"/>
</dbReference>
<gene>
    <name evidence="4" type="primary">serS_18</name>
    <name evidence="3" type="synonym">serS_6</name>
    <name evidence="4" type="ORF">CM83_56649</name>
    <name evidence="3" type="ORF">CM83_56654</name>
</gene>
<evidence type="ECO:0000313" key="3">
    <source>
        <dbReference type="EMBL" id="JAG03651.1"/>
    </source>
</evidence>
<keyword evidence="2" id="KW-0732">Signal</keyword>
<name>A0A0A9YED5_LYGHE</name>
<reference evidence="4" key="1">
    <citation type="journal article" date="2014" name="PLoS ONE">
        <title>Transcriptome-Based Identification of ABC Transporters in the Western Tarnished Plant Bug Lygus hesperus.</title>
        <authorList>
            <person name="Hull J.J."/>
            <person name="Chaney K."/>
            <person name="Geib S.M."/>
            <person name="Fabrick J.A."/>
            <person name="Brent C.S."/>
            <person name="Walsh D."/>
            <person name="Lavine L.C."/>
        </authorList>
    </citation>
    <scope>NUCLEOTIDE SEQUENCE</scope>
</reference>
<keyword evidence="4" id="KW-0436">Ligase</keyword>
<protein>
    <submittedName>
        <fullName evidence="4">Serine--tRNA ligase</fullName>
    </submittedName>
</protein>
<evidence type="ECO:0000313" key="4">
    <source>
        <dbReference type="EMBL" id="JAG31442.1"/>
    </source>
</evidence>
<evidence type="ECO:0000256" key="2">
    <source>
        <dbReference type="SAM" id="SignalP"/>
    </source>
</evidence>
<sequence>MAIGNLSWMVIICLLPQLLRAINQVQVIKGKLDPKWSNYLGELAGDYDESPPQEGTSRHPLTEKQGWSLSRSGESDFVVVIHRKTSAAPFFSLAAGDACGGALVALDKLITYCACLASWYPWMKSGAKGKVVPGSVKSAYDIIAETIYVTHTTLEFIPDFQTQLSTNATSTPEARCPTNAGESDARMADVLIVRFTPGILQETELMPWPPFPIAADKSLPENETGIVMAFGMKARNNKRFFDEFGSEILISSSSVKFRVRSTSYSNCARNPNLWKTLPKELLFKVNCFNSTNNKFDLCSGLVGSPVMLEGAIHGLMMSNITCGTSFSDLLALSFDAKTREFIEQTAGKELTRKVDVLIDDTDGKAKEVFYRDAEPLQEKTPQSLSVRLDPFSVKVLVVILPSMIISLFKIVTNIHSIW</sequence>
<dbReference type="InterPro" id="IPR043504">
    <property type="entry name" value="Peptidase_S1_PA_chymotrypsin"/>
</dbReference>
<feature type="region of interest" description="Disordered" evidence="1">
    <location>
        <begin position="48"/>
        <end position="67"/>
    </location>
</feature>
<accession>A0A0A9YED5</accession>
<proteinExistence type="predicted"/>
<dbReference type="EMBL" id="GBHO01012162">
    <property type="protein sequence ID" value="JAG31442.1"/>
    <property type="molecule type" value="Transcribed_RNA"/>
</dbReference>
<feature type="signal peptide" evidence="2">
    <location>
        <begin position="1"/>
        <end position="21"/>
    </location>
</feature>
<dbReference type="AlphaFoldDB" id="A0A0A9YED5"/>
<reference evidence="4" key="2">
    <citation type="submission" date="2014-07" db="EMBL/GenBank/DDBJ databases">
        <authorList>
            <person name="Hull J."/>
        </authorList>
    </citation>
    <scope>NUCLEOTIDE SEQUENCE</scope>
</reference>
<dbReference type="EMBL" id="GBHO01039953">
    <property type="protein sequence ID" value="JAG03651.1"/>
    <property type="molecule type" value="Transcribed_RNA"/>
</dbReference>